<dbReference type="eggNOG" id="ENOG5032TMW">
    <property type="taxonomic scope" value="Bacteria"/>
</dbReference>
<dbReference type="EMBL" id="CP000885">
    <property type="protein sequence ID" value="ABX41304.1"/>
    <property type="molecule type" value="Genomic_DNA"/>
</dbReference>
<dbReference type="AlphaFoldDB" id="A9KLH5"/>
<dbReference type="RefSeq" id="WP_012198950.1">
    <property type="nucleotide sequence ID" value="NC_010001.1"/>
</dbReference>
<evidence type="ECO:0008006" key="3">
    <source>
        <dbReference type="Google" id="ProtNLM"/>
    </source>
</evidence>
<dbReference type="OrthoDB" id="7068172at2"/>
<keyword evidence="2" id="KW-1185">Reference proteome</keyword>
<organism evidence="1 2">
    <name type="scientific">Lachnoclostridium phytofermentans (strain ATCC 700394 / DSM 18823 / ISDg)</name>
    <name type="common">Clostridium phytofermentans</name>
    <dbReference type="NCBI Taxonomy" id="357809"/>
    <lineage>
        <taxon>Bacteria</taxon>
        <taxon>Bacillati</taxon>
        <taxon>Bacillota</taxon>
        <taxon>Clostridia</taxon>
        <taxon>Lachnospirales</taxon>
        <taxon>Lachnospiraceae</taxon>
    </lineage>
</organism>
<dbReference type="KEGG" id="cpy:Cphy_0919"/>
<accession>A9KLH5</accession>
<dbReference type="Proteomes" id="UP000000370">
    <property type="component" value="Chromosome"/>
</dbReference>
<name>A9KLH5_LACP7</name>
<reference evidence="2" key="1">
    <citation type="submission" date="2007-11" db="EMBL/GenBank/DDBJ databases">
        <title>Complete genome sequence of Clostridium phytofermentans ISDg.</title>
        <authorList>
            <person name="Leschine S.B."/>
            <person name="Warnick T.A."/>
            <person name="Blanchard J.L."/>
            <person name="Schnell D.J."/>
            <person name="Petit E.L."/>
            <person name="LaTouf W.G."/>
            <person name="Copeland A."/>
            <person name="Lucas S."/>
            <person name="Lapidus A."/>
            <person name="Barry K."/>
            <person name="Glavina del Rio T."/>
            <person name="Dalin E."/>
            <person name="Tice H."/>
            <person name="Pitluck S."/>
            <person name="Kiss H."/>
            <person name="Brettin T."/>
            <person name="Bruce D."/>
            <person name="Detter J.C."/>
            <person name="Han C."/>
            <person name="Kuske C."/>
            <person name="Schmutz J."/>
            <person name="Larimer F."/>
            <person name="Land M."/>
            <person name="Hauser L."/>
            <person name="Kyrpides N."/>
            <person name="Kim E.A."/>
            <person name="Richardson P."/>
        </authorList>
    </citation>
    <scope>NUCLEOTIDE SEQUENCE [LARGE SCALE GENOMIC DNA]</scope>
    <source>
        <strain evidence="2">ATCC 700394 / DSM 18823 / ISDg</strain>
    </source>
</reference>
<proteinExistence type="predicted"/>
<protein>
    <recommendedName>
        <fullName evidence="3">RES domain-containing protein</fullName>
    </recommendedName>
</protein>
<sequence>MNPNTDKLYLYLCKNIELLQLPIIVEDGCDVFPILFSKIEQYIQLLCGNDCLRKYVHNAEIIVQRLKEAIESYLKGNINIANDIIMLILEDTKKMGGKLIISTIDECLSEDEMDQLYKARTGSFQPFSEDEMLHIPFNKRGLVQNQRYSINGMPCLYLGTSTYVCWEELSRPDFNSFWVSRYEVKDTRLKILNLSYTLQDIMNYKNHNSNDYELERTLIEYFLYWIIQCACSIFVKNKNRVFKEEHIIPQLIMQNIRRTDIDGIMYFSTRGKYTAGYRAWIMKNFAFPADDYEILTDNVFDNEKYKENKLSRKLKEAFSLTAPLNMGLIRVRSGNEFCISEETKCINEALKYIEIAKPSINSDRISSLIALSEKNYMRYEYTKFYEMELELRYMIANRIT</sequence>
<evidence type="ECO:0000313" key="1">
    <source>
        <dbReference type="EMBL" id="ABX41304.1"/>
    </source>
</evidence>
<evidence type="ECO:0000313" key="2">
    <source>
        <dbReference type="Proteomes" id="UP000000370"/>
    </source>
</evidence>
<dbReference type="HOGENOM" id="CLU_049419_0_0_9"/>
<gene>
    <name evidence="1" type="ordered locus">Cphy_0919</name>
</gene>